<reference evidence="5" key="1">
    <citation type="journal article" date="2014" name="Int. J. Syst. Evol. Microbiol.">
        <title>Complete genome sequence of Corynebacterium casei LMG S-19264T (=DSM 44701T), isolated from a smear-ripened cheese.</title>
        <authorList>
            <consortium name="US DOE Joint Genome Institute (JGI-PGF)"/>
            <person name="Walter F."/>
            <person name="Albersmeier A."/>
            <person name="Kalinowski J."/>
            <person name="Ruckert C."/>
        </authorList>
    </citation>
    <scope>NUCLEOTIDE SEQUENCE</scope>
    <source>
        <strain evidence="5">CGMCC 1.12754</strain>
    </source>
</reference>
<evidence type="ECO:0000256" key="1">
    <source>
        <dbReference type="ARBA" id="ARBA00023015"/>
    </source>
</evidence>
<feature type="domain" description="HTH araC/xylS-type" evidence="4">
    <location>
        <begin position="8"/>
        <end position="106"/>
    </location>
</feature>
<dbReference type="PROSITE" id="PS00041">
    <property type="entry name" value="HTH_ARAC_FAMILY_1"/>
    <property type="match status" value="1"/>
</dbReference>
<evidence type="ECO:0000313" key="6">
    <source>
        <dbReference type="Proteomes" id="UP000622860"/>
    </source>
</evidence>
<keyword evidence="3" id="KW-0804">Transcription</keyword>
<dbReference type="InterPro" id="IPR018060">
    <property type="entry name" value="HTH_AraC"/>
</dbReference>
<dbReference type="RefSeq" id="WP_229683267.1">
    <property type="nucleotide sequence ID" value="NZ_BMFR01000034.1"/>
</dbReference>
<dbReference type="InterPro" id="IPR050959">
    <property type="entry name" value="MarA-like"/>
</dbReference>
<dbReference type="InterPro" id="IPR020449">
    <property type="entry name" value="Tscrpt_reg_AraC-type_HTH"/>
</dbReference>
<dbReference type="InterPro" id="IPR010499">
    <property type="entry name" value="AraC_E-bd"/>
</dbReference>
<dbReference type="InterPro" id="IPR009057">
    <property type="entry name" value="Homeodomain-like_sf"/>
</dbReference>
<dbReference type="SUPFAM" id="SSF55136">
    <property type="entry name" value="Probable bacterial effector-binding domain"/>
    <property type="match status" value="1"/>
</dbReference>
<name>A0A917HTA7_9BACI</name>
<dbReference type="AlphaFoldDB" id="A0A917HTA7"/>
<protein>
    <submittedName>
        <fullName evidence="5">AraC family transcriptional regulator</fullName>
    </submittedName>
</protein>
<sequence length="287" mass="32986">MEGLKRMVDSIDYMERNLDGDLQIEHVALVACMSKFHFQRMFHMLTGVTVAEYIRKRRLTLAAQELTHSDSKVIDVAFKYGYETPESFSKAFRKTHGINPSAVRNHNQSLKAFPRLSFQIKLKGDEEMDYKIVEKEAFRVVGKRIRTATCDGQNHRDIQAFWDESNSNGFTAELEKYCDTMGLIGACMDFDKEQDELTYFICAEKGKNSVPDSWEERIIPAATWAVFPAIGPIPHAIEKTWDRIFSEWFPSTGYEHVDAPELEVYPVSGDVSAEDHQCDIWIPILKK</sequence>
<dbReference type="Proteomes" id="UP000622860">
    <property type="component" value="Unassembled WGS sequence"/>
</dbReference>
<dbReference type="GO" id="GO:0003700">
    <property type="term" value="F:DNA-binding transcription factor activity"/>
    <property type="evidence" value="ECO:0007669"/>
    <property type="project" value="InterPro"/>
</dbReference>
<keyword evidence="1" id="KW-0805">Transcription regulation</keyword>
<keyword evidence="2" id="KW-0238">DNA-binding</keyword>
<dbReference type="Pfam" id="PF12833">
    <property type="entry name" value="HTH_18"/>
    <property type="match status" value="1"/>
</dbReference>
<dbReference type="PRINTS" id="PR00032">
    <property type="entry name" value="HTHARAC"/>
</dbReference>
<dbReference type="Gene3D" id="1.10.10.60">
    <property type="entry name" value="Homeodomain-like"/>
    <property type="match status" value="2"/>
</dbReference>
<comment type="caution">
    <text evidence="5">The sequence shown here is derived from an EMBL/GenBank/DDBJ whole genome shotgun (WGS) entry which is preliminary data.</text>
</comment>
<dbReference type="GO" id="GO:0043565">
    <property type="term" value="F:sequence-specific DNA binding"/>
    <property type="evidence" value="ECO:0007669"/>
    <property type="project" value="InterPro"/>
</dbReference>
<dbReference type="PANTHER" id="PTHR47504">
    <property type="entry name" value="RIGHT ORIGIN-BINDING PROTEIN"/>
    <property type="match status" value="1"/>
</dbReference>
<gene>
    <name evidence="5" type="ORF">GCM10011398_38370</name>
</gene>
<evidence type="ECO:0000259" key="4">
    <source>
        <dbReference type="PROSITE" id="PS01124"/>
    </source>
</evidence>
<dbReference type="PANTHER" id="PTHR47504:SF5">
    <property type="entry name" value="RIGHT ORIGIN-BINDING PROTEIN"/>
    <property type="match status" value="1"/>
</dbReference>
<dbReference type="PROSITE" id="PS01124">
    <property type="entry name" value="HTH_ARAC_FAMILY_2"/>
    <property type="match status" value="1"/>
</dbReference>
<evidence type="ECO:0000256" key="2">
    <source>
        <dbReference type="ARBA" id="ARBA00023125"/>
    </source>
</evidence>
<dbReference type="InterPro" id="IPR018062">
    <property type="entry name" value="HTH_AraC-typ_CS"/>
</dbReference>
<proteinExistence type="predicted"/>
<evidence type="ECO:0000313" key="5">
    <source>
        <dbReference type="EMBL" id="GGG88690.1"/>
    </source>
</evidence>
<organism evidence="5 6">
    <name type="scientific">Virgibacillus oceani</name>
    <dbReference type="NCBI Taxonomy" id="1479511"/>
    <lineage>
        <taxon>Bacteria</taxon>
        <taxon>Bacillati</taxon>
        <taxon>Bacillota</taxon>
        <taxon>Bacilli</taxon>
        <taxon>Bacillales</taxon>
        <taxon>Bacillaceae</taxon>
        <taxon>Virgibacillus</taxon>
    </lineage>
</organism>
<reference evidence="5" key="2">
    <citation type="submission" date="2020-09" db="EMBL/GenBank/DDBJ databases">
        <authorList>
            <person name="Sun Q."/>
            <person name="Zhou Y."/>
        </authorList>
    </citation>
    <scope>NUCLEOTIDE SEQUENCE</scope>
    <source>
        <strain evidence="5">CGMCC 1.12754</strain>
    </source>
</reference>
<dbReference type="SMART" id="SM00342">
    <property type="entry name" value="HTH_ARAC"/>
    <property type="match status" value="1"/>
</dbReference>
<dbReference type="InterPro" id="IPR011256">
    <property type="entry name" value="Reg_factor_effector_dom_sf"/>
</dbReference>
<dbReference type="EMBL" id="BMFR01000034">
    <property type="protein sequence ID" value="GGG88690.1"/>
    <property type="molecule type" value="Genomic_DNA"/>
</dbReference>
<dbReference type="InterPro" id="IPR029442">
    <property type="entry name" value="GyrI-like"/>
</dbReference>
<dbReference type="Pfam" id="PF06445">
    <property type="entry name" value="GyrI-like"/>
    <property type="match status" value="1"/>
</dbReference>
<dbReference type="SMART" id="SM00871">
    <property type="entry name" value="AraC_E_bind"/>
    <property type="match status" value="1"/>
</dbReference>
<evidence type="ECO:0000256" key="3">
    <source>
        <dbReference type="ARBA" id="ARBA00023163"/>
    </source>
</evidence>
<accession>A0A917HTA7</accession>
<dbReference type="Gene3D" id="3.20.80.10">
    <property type="entry name" value="Regulatory factor, effector binding domain"/>
    <property type="match status" value="1"/>
</dbReference>
<keyword evidence="6" id="KW-1185">Reference proteome</keyword>
<dbReference type="SUPFAM" id="SSF46689">
    <property type="entry name" value="Homeodomain-like"/>
    <property type="match status" value="2"/>
</dbReference>